<dbReference type="OrthoDB" id="445127at2"/>
<evidence type="ECO:0000313" key="3">
    <source>
        <dbReference type="EMBL" id="GBF80991.1"/>
    </source>
</evidence>
<dbReference type="PANTHER" id="PTHR30461">
    <property type="entry name" value="DNA-INVERTASE FROM LAMBDOID PROPHAGE"/>
    <property type="match status" value="1"/>
</dbReference>
<dbReference type="GO" id="GO:0003677">
    <property type="term" value="F:DNA binding"/>
    <property type="evidence" value="ECO:0007669"/>
    <property type="project" value="InterPro"/>
</dbReference>
<dbReference type="InterPro" id="IPR050639">
    <property type="entry name" value="SSR_resolvase"/>
</dbReference>
<keyword evidence="4" id="KW-1185">Reference proteome</keyword>
<dbReference type="InterPro" id="IPR038109">
    <property type="entry name" value="DNA_bind_recomb_sf"/>
</dbReference>
<accession>A0A401IIR1</accession>
<reference evidence="4" key="1">
    <citation type="submission" date="2017-05" db="EMBL/GenBank/DDBJ databases">
        <title>Physiological properties and genetic analysis related to exopolysaccharide production of fresh-water unicellular cyanobacterium Aphanothece sacrum, Suizenji Nori, that has been cultured as a food source in Japan.</title>
        <authorList>
            <person name="Kanesaki Y."/>
            <person name="Yoshikawa S."/>
            <person name="Ohki K."/>
        </authorList>
    </citation>
    <scope>NUCLEOTIDE SEQUENCE [LARGE SCALE GENOMIC DNA]</scope>
    <source>
        <strain evidence="4">FPU1</strain>
    </source>
</reference>
<comment type="similarity">
    <text evidence="1">Belongs to the site-specific recombinase resolvase family.</text>
</comment>
<dbReference type="AlphaFoldDB" id="A0A401IIR1"/>
<gene>
    <name evidence="3" type="ORF">AsFPU1_2400</name>
</gene>
<protein>
    <submittedName>
        <fullName evidence="3">Recombinase</fullName>
    </submittedName>
</protein>
<sequence>MKNNENEEQNYQTSLKLQQGHYQNRINALPPPGKAPYGYRRGKDRYIIDRSTAPVIKDFFEQFLLFGSLRGAVKYLDKRYGKKISVSTGHRWLNHPVYRGDLIYQNQDIIPDTHIAIISREEAAQIDRLLRRNQKLPPRTASAPRSLAGLVMCQKCQSSMSVSCTKIKNKRQQYLYLRPNNCLLNPPCNLLNYETILQQIIEKICKYLPETVAKLNLPNPEIIRNNIQEKINNKQAIINQLPNLIKSEILDSETAALRRYKLQTEIAQLSAKIEQLPPGNLKIIAQAVSLPQFWQDLSEAERRFYFREFIQQVQLIPISAKNWDLKLVFVF</sequence>
<dbReference type="EMBL" id="BDQK01000013">
    <property type="protein sequence ID" value="GBF80991.1"/>
    <property type="molecule type" value="Genomic_DNA"/>
</dbReference>
<evidence type="ECO:0000313" key="4">
    <source>
        <dbReference type="Proteomes" id="UP000287247"/>
    </source>
</evidence>
<dbReference type="Proteomes" id="UP000287247">
    <property type="component" value="Unassembled WGS sequence"/>
</dbReference>
<name>A0A401IIR1_APHSA</name>
<dbReference type="InterPro" id="IPR011109">
    <property type="entry name" value="DNA_bind_recombinase_dom"/>
</dbReference>
<dbReference type="Gene3D" id="3.90.1750.20">
    <property type="entry name" value="Putative Large Serine Recombinase, Chain B, Domain 2"/>
    <property type="match status" value="1"/>
</dbReference>
<dbReference type="GO" id="GO:0000150">
    <property type="term" value="F:DNA strand exchange activity"/>
    <property type="evidence" value="ECO:0007669"/>
    <property type="project" value="InterPro"/>
</dbReference>
<dbReference type="Pfam" id="PF07508">
    <property type="entry name" value="Recombinase"/>
    <property type="match status" value="1"/>
</dbReference>
<dbReference type="PROSITE" id="PS51737">
    <property type="entry name" value="RECOMBINASE_DNA_BIND"/>
    <property type="match status" value="1"/>
</dbReference>
<feature type="domain" description="Recombinase" evidence="2">
    <location>
        <begin position="36"/>
        <end position="136"/>
    </location>
</feature>
<dbReference type="PANTHER" id="PTHR30461:SF26">
    <property type="entry name" value="RESOLVASE HOMOLOG YNEB"/>
    <property type="match status" value="1"/>
</dbReference>
<organism evidence="3 4">
    <name type="scientific">Aphanothece sacrum FPU1</name>
    <dbReference type="NCBI Taxonomy" id="1920663"/>
    <lineage>
        <taxon>Bacteria</taxon>
        <taxon>Bacillati</taxon>
        <taxon>Cyanobacteriota</taxon>
        <taxon>Cyanophyceae</taxon>
        <taxon>Oscillatoriophycideae</taxon>
        <taxon>Chroococcales</taxon>
        <taxon>Aphanothecaceae</taxon>
        <taxon>Aphanothece</taxon>
    </lineage>
</organism>
<proteinExistence type="inferred from homology"/>
<evidence type="ECO:0000256" key="1">
    <source>
        <dbReference type="ARBA" id="ARBA00009913"/>
    </source>
</evidence>
<evidence type="ECO:0000259" key="2">
    <source>
        <dbReference type="PROSITE" id="PS51737"/>
    </source>
</evidence>
<comment type="caution">
    <text evidence="3">The sequence shown here is derived from an EMBL/GenBank/DDBJ whole genome shotgun (WGS) entry which is preliminary data.</text>
</comment>